<gene>
    <name evidence="4" type="ORF">QYE76_014036</name>
</gene>
<keyword evidence="1" id="KW-0813">Transport</keyword>
<name>A0AAD8X885_LOLMU</name>
<dbReference type="SMART" id="SM00499">
    <property type="entry name" value="AAI"/>
    <property type="match status" value="1"/>
</dbReference>
<evidence type="ECO:0000256" key="1">
    <source>
        <dbReference type="RuleBase" id="RU000628"/>
    </source>
</evidence>
<dbReference type="PROSITE" id="PS00597">
    <property type="entry name" value="PLANT_LTP"/>
    <property type="match status" value="1"/>
</dbReference>
<dbReference type="CDD" id="cd01960">
    <property type="entry name" value="nsLTP1"/>
    <property type="match status" value="1"/>
</dbReference>
<protein>
    <recommendedName>
        <fullName evidence="1">Non-specific lipid-transfer protein</fullName>
    </recommendedName>
</protein>
<proteinExistence type="inferred from homology"/>
<dbReference type="Gene3D" id="1.10.110.10">
    <property type="entry name" value="Plant lipid-transfer and hydrophobic proteins"/>
    <property type="match status" value="1"/>
</dbReference>
<dbReference type="EMBL" id="JAUUTY010000001">
    <property type="protein sequence ID" value="KAK1697339.1"/>
    <property type="molecule type" value="Genomic_DNA"/>
</dbReference>
<reference evidence="4" key="1">
    <citation type="submission" date="2023-07" db="EMBL/GenBank/DDBJ databases">
        <title>A chromosome-level genome assembly of Lolium multiflorum.</title>
        <authorList>
            <person name="Chen Y."/>
            <person name="Copetti D."/>
            <person name="Kolliker R."/>
            <person name="Studer B."/>
        </authorList>
    </citation>
    <scope>NUCLEOTIDE SEQUENCE</scope>
    <source>
        <strain evidence="4">02402/16</strain>
        <tissue evidence="4">Leaf</tissue>
    </source>
</reference>
<evidence type="ECO:0000313" key="5">
    <source>
        <dbReference type="Proteomes" id="UP001231189"/>
    </source>
</evidence>
<evidence type="ECO:0000313" key="4">
    <source>
        <dbReference type="EMBL" id="KAK1697339.1"/>
    </source>
</evidence>
<feature type="signal peptide" evidence="2">
    <location>
        <begin position="1"/>
        <end position="35"/>
    </location>
</feature>
<dbReference type="Proteomes" id="UP001231189">
    <property type="component" value="Unassembled WGS sequence"/>
</dbReference>
<dbReference type="SUPFAM" id="SSF47699">
    <property type="entry name" value="Bifunctional inhibitor/lipid-transfer protein/seed storage 2S albumin"/>
    <property type="match status" value="1"/>
</dbReference>
<dbReference type="Pfam" id="PF00234">
    <property type="entry name" value="Tryp_alpha_amyl"/>
    <property type="match status" value="1"/>
</dbReference>
<comment type="caution">
    <text evidence="4">The sequence shown here is derived from an EMBL/GenBank/DDBJ whole genome shotgun (WGS) entry which is preliminary data.</text>
</comment>
<dbReference type="InterPro" id="IPR036312">
    <property type="entry name" value="Bifun_inhib/LTP/seed_sf"/>
</dbReference>
<evidence type="ECO:0000259" key="3">
    <source>
        <dbReference type="SMART" id="SM00499"/>
    </source>
</evidence>
<feature type="domain" description="Bifunctional inhibitor/plant lipid transfer protein/seed storage helical" evidence="3">
    <location>
        <begin position="39"/>
        <end position="124"/>
    </location>
</feature>
<dbReference type="GO" id="GO:0008289">
    <property type="term" value="F:lipid binding"/>
    <property type="evidence" value="ECO:0007669"/>
    <property type="project" value="UniProtKB-KW"/>
</dbReference>
<comment type="function">
    <text evidence="1">Plant non-specific lipid-transfer proteins transfer phospholipids as well as galactolipids across membranes. May play a role in wax or cutin deposition in the cell walls of expanding epidermal cells and certain secretory tissues.</text>
</comment>
<dbReference type="InterPro" id="IPR000528">
    <property type="entry name" value="Plant_nsLTP"/>
</dbReference>
<keyword evidence="5" id="KW-1185">Reference proteome</keyword>
<keyword evidence="2" id="KW-0732">Signal</keyword>
<sequence>MASPANKGGRSLAPALLVVVSLMAVVALAPRGASAALSCSTVYSALMPCLGYVESGGEVPQECCGGIKNIVATASSTPDRRAACTCLKNVARGVTAGPCLSRAAGLPGRCGVQLPYKISPNVNCDSI</sequence>
<dbReference type="GO" id="GO:0006869">
    <property type="term" value="P:lipid transport"/>
    <property type="evidence" value="ECO:0007669"/>
    <property type="project" value="InterPro"/>
</dbReference>
<organism evidence="4 5">
    <name type="scientific">Lolium multiflorum</name>
    <name type="common">Italian ryegrass</name>
    <name type="synonym">Lolium perenne subsp. multiflorum</name>
    <dbReference type="NCBI Taxonomy" id="4521"/>
    <lineage>
        <taxon>Eukaryota</taxon>
        <taxon>Viridiplantae</taxon>
        <taxon>Streptophyta</taxon>
        <taxon>Embryophyta</taxon>
        <taxon>Tracheophyta</taxon>
        <taxon>Spermatophyta</taxon>
        <taxon>Magnoliopsida</taxon>
        <taxon>Liliopsida</taxon>
        <taxon>Poales</taxon>
        <taxon>Poaceae</taxon>
        <taxon>BOP clade</taxon>
        <taxon>Pooideae</taxon>
        <taxon>Poodae</taxon>
        <taxon>Poeae</taxon>
        <taxon>Poeae Chloroplast Group 2 (Poeae type)</taxon>
        <taxon>Loliodinae</taxon>
        <taxon>Loliinae</taxon>
        <taxon>Lolium</taxon>
    </lineage>
</organism>
<keyword evidence="1" id="KW-0446">Lipid-binding</keyword>
<evidence type="ECO:0000256" key="2">
    <source>
        <dbReference type="SAM" id="SignalP"/>
    </source>
</evidence>
<dbReference type="PANTHER" id="PTHR33076">
    <property type="entry name" value="NON-SPECIFIC LIPID-TRANSFER PROTEIN 2-RELATED"/>
    <property type="match status" value="1"/>
</dbReference>
<dbReference type="AlphaFoldDB" id="A0AAD8X885"/>
<comment type="similarity">
    <text evidence="1">Belongs to the plant LTP family.</text>
</comment>
<dbReference type="PRINTS" id="PR00382">
    <property type="entry name" value="LIPIDTRNSFER"/>
</dbReference>
<feature type="chain" id="PRO_5042207884" description="Non-specific lipid-transfer protein" evidence="2">
    <location>
        <begin position="36"/>
        <end position="127"/>
    </location>
</feature>
<dbReference type="InterPro" id="IPR016140">
    <property type="entry name" value="Bifunc_inhib/LTP/seed_store"/>
</dbReference>
<accession>A0AAD8X885</accession>